<dbReference type="Pfam" id="PF00149">
    <property type="entry name" value="Metallophos"/>
    <property type="match status" value="1"/>
</dbReference>
<dbReference type="GO" id="GO:0016791">
    <property type="term" value="F:phosphatase activity"/>
    <property type="evidence" value="ECO:0007669"/>
    <property type="project" value="TreeGrafter"/>
</dbReference>
<protein>
    <submittedName>
        <fullName evidence="2">Serine/threonine protein phosphatase</fullName>
    </submittedName>
</protein>
<evidence type="ECO:0000259" key="1">
    <source>
        <dbReference type="Pfam" id="PF00149"/>
    </source>
</evidence>
<dbReference type="AlphaFoldDB" id="A0A4S3MDN6"/>
<gene>
    <name evidence="2" type="ORF">E7681_02625</name>
</gene>
<dbReference type="SUPFAM" id="SSF56300">
    <property type="entry name" value="Metallo-dependent phosphatases"/>
    <property type="match status" value="1"/>
</dbReference>
<keyword evidence="3" id="KW-1185">Reference proteome</keyword>
<dbReference type="InterPro" id="IPR029052">
    <property type="entry name" value="Metallo-depent_PP-like"/>
</dbReference>
<accession>A0A4S3MDN6</accession>
<dbReference type="InterPro" id="IPR006186">
    <property type="entry name" value="Ser/Thr-sp_prot-phosphatase"/>
</dbReference>
<dbReference type="InterPro" id="IPR004843">
    <property type="entry name" value="Calcineurin-like_PHP"/>
</dbReference>
<dbReference type="GO" id="GO:0008803">
    <property type="term" value="F:bis(5'-nucleosyl)-tetraphosphatase (symmetrical) activity"/>
    <property type="evidence" value="ECO:0007669"/>
    <property type="project" value="TreeGrafter"/>
</dbReference>
<dbReference type="GO" id="GO:0005737">
    <property type="term" value="C:cytoplasm"/>
    <property type="evidence" value="ECO:0007669"/>
    <property type="project" value="TreeGrafter"/>
</dbReference>
<comment type="caution">
    <text evidence="2">The sequence shown here is derived from an EMBL/GenBank/DDBJ whole genome shotgun (WGS) entry which is preliminary data.</text>
</comment>
<dbReference type="EMBL" id="SSMD01000001">
    <property type="protein sequence ID" value="THD76981.1"/>
    <property type="molecule type" value="Genomic_DNA"/>
</dbReference>
<proteinExistence type="predicted"/>
<dbReference type="Gene3D" id="3.60.21.10">
    <property type="match status" value="1"/>
</dbReference>
<dbReference type="InterPro" id="IPR050126">
    <property type="entry name" value="Ap4A_hydrolase"/>
</dbReference>
<dbReference type="OrthoDB" id="9807890at2"/>
<dbReference type="GO" id="GO:0110154">
    <property type="term" value="P:RNA decapping"/>
    <property type="evidence" value="ECO:0007669"/>
    <property type="project" value="TreeGrafter"/>
</dbReference>
<organism evidence="2 3">
    <name type="scientific">Thalassobius vesicularis</name>
    <dbReference type="NCBI Taxonomy" id="1294297"/>
    <lineage>
        <taxon>Bacteria</taxon>
        <taxon>Pseudomonadati</taxon>
        <taxon>Pseudomonadota</taxon>
        <taxon>Alphaproteobacteria</taxon>
        <taxon>Rhodobacterales</taxon>
        <taxon>Roseobacteraceae</taxon>
        <taxon>Thalassovita</taxon>
    </lineage>
</organism>
<dbReference type="PANTHER" id="PTHR42850">
    <property type="entry name" value="METALLOPHOSPHOESTERASE"/>
    <property type="match status" value="1"/>
</dbReference>
<sequence length="249" mass="27177">MGIFGRKSDTGDAKGFTHPIAPQQPFLAIGDVHGRVDLVEKLEQIILTNAPGLPAVFVGDYIDRGENSAQVLELMMSASEEGNQPVFCLRGNHEEMCLNFLDNPIDNGERWLKFGGLQTLSSYGVSMAGTDPMSMQRMRDALALAMGDRVIDWLRARPVHWSSGNIHVTHAGADPARPIPDQPTRNLTWGHKNFAEKARTDGQWVVYGHVIVDQPKAAMGRIAVDTGAYATGRLTAALIADGKVRFLTT</sequence>
<evidence type="ECO:0000313" key="3">
    <source>
        <dbReference type="Proteomes" id="UP000306113"/>
    </source>
</evidence>
<dbReference type="Proteomes" id="UP000306113">
    <property type="component" value="Unassembled WGS sequence"/>
</dbReference>
<reference evidence="2 3" key="1">
    <citation type="submission" date="2019-04" db="EMBL/GenBank/DDBJ databases">
        <title>Draft genome sequence of Youngimonas vesicularis.</title>
        <authorList>
            <person name="Hameed A."/>
        </authorList>
    </citation>
    <scope>NUCLEOTIDE SEQUENCE [LARGE SCALE GENOMIC DNA]</scope>
    <source>
        <strain evidence="2 3">CC-AMW-E</strain>
    </source>
</reference>
<dbReference type="PANTHER" id="PTHR42850:SF4">
    <property type="entry name" value="ZINC-DEPENDENT ENDOPOLYPHOSPHATASE"/>
    <property type="match status" value="1"/>
</dbReference>
<dbReference type="PRINTS" id="PR00114">
    <property type="entry name" value="STPHPHTASE"/>
</dbReference>
<evidence type="ECO:0000313" key="2">
    <source>
        <dbReference type="EMBL" id="THD76981.1"/>
    </source>
</evidence>
<feature type="domain" description="Calcineurin-like phosphoesterase" evidence="1">
    <location>
        <begin position="25"/>
        <end position="210"/>
    </location>
</feature>
<name>A0A4S3MDN6_9RHOB</name>